<feature type="transmembrane region" description="Helical" evidence="9">
    <location>
        <begin position="266"/>
        <end position="287"/>
    </location>
</feature>
<dbReference type="RefSeq" id="WP_179786126.1">
    <property type="nucleotide sequence ID" value="NZ_JACBZH010000001.1"/>
</dbReference>
<feature type="transmembrane region" description="Helical" evidence="9">
    <location>
        <begin position="192"/>
        <end position="212"/>
    </location>
</feature>
<evidence type="ECO:0000313" key="11">
    <source>
        <dbReference type="EMBL" id="NYH88185.1"/>
    </source>
</evidence>
<evidence type="ECO:0000256" key="4">
    <source>
        <dbReference type="ARBA" id="ARBA00022475"/>
    </source>
</evidence>
<feature type="transmembrane region" description="Helical" evidence="9">
    <location>
        <begin position="162"/>
        <end position="180"/>
    </location>
</feature>
<dbReference type="InterPro" id="IPR011701">
    <property type="entry name" value="MFS"/>
</dbReference>
<keyword evidence="7 9" id="KW-0472">Membrane</keyword>
<dbReference type="InterPro" id="IPR020846">
    <property type="entry name" value="MFS_dom"/>
</dbReference>
<keyword evidence="3" id="KW-0813">Transport</keyword>
<gene>
    <name evidence="11" type="ORF">F4554_000823</name>
</gene>
<comment type="similarity">
    <text evidence="2">Belongs to the major facilitator superfamily. Bcr/CmlA family.</text>
</comment>
<feature type="compositionally biased region" description="Polar residues" evidence="8">
    <location>
        <begin position="1"/>
        <end position="10"/>
    </location>
</feature>
<feature type="transmembrane region" description="Helical" evidence="9">
    <location>
        <begin position="73"/>
        <end position="93"/>
    </location>
</feature>
<dbReference type="NCBIfam" id="NF008314">
    <property type="entry name" value="PRK11102.1"/>
    <property type="match status" value="1"/>
</dbReference>
<evidence type="ECO:0000259" key="10">
    <source>
        <dbReference type="PROSITE" id="PS50850"/>
    </source>
</evidence>
<organism evidence="11 12">
    <name type="scientific">Actinopolymorpha rutila</name>
    <dbReference type="NCBI Taxonomy" id="446787"/>
    <lineage>
        <taxon>Bacteria</taxon>
        <taxon>Bacillati</taxon>
        <taxon>Actinomycetota</taxon>
        <taxon>Actinomycetes</taxon>
        <taxon>Propionibacteriales</taxon>
        <taxon>Actinopolymorphaceae</taxon>
        <taxon>Actinopolymorpha</taxon>
    </lineage>
</organism>
<evidence type="ECO:0000256" key="9">
    <source>
        <dbReference type="SAM" id="Phobius"/>
    </source>
</evidence>
<dbReference type="GO" id="GO:0005886">
    <property type="term" value="C:plasma membrane"/>
    <property type="evidence" value="ECO:0007669"/>
    <property type="project" value="UniProtKB-SubCell"/>
</dbReference>
<feature type="transmembrane region" description="Helical" evidence="9">
    <location>
        <begin position="131"/>
        <end position="150"/>
    </location>
</feature>
<dbReference type="AlphaFoldDB" id="A0A852Z7J2"/>
<keyword evidence="12" id="KW-1185">Reference proteome</keyword>
<feature type="transmembrane region" description="Helical" evidence="9">
    <location>
        <begin position="105"/>
        <end position="125"/>
    </location>
</feature>
<reference evidence="11 12" key="1">
    <citation type="submission" date="2020-07" db="EMBL/GenBank/DDBJ databases">
        <title>Sequencing the genomes of 1000 actinobacteria strains.</title>
        <authorList>
            <person name="Klenk H.-P."/>
        </authorList>
    </citation>
    <scope>NUCLEOTIDE SEQUENCE [LARGE SCALE GENOMIC DNA]</scope>
    <source>
        <strain evidence="11 12">DSM 18448</strain>
    </source>
</reference>
<protein>
    <submittedName>
        <fullName evidence="11">DHA1 family bicyclomycin/chloramphenicol resistance-like MFS transporter</fullName>
    </submittedName>
</protein>
<evidence type="ECO:0000256" key="7">
    <source>
        <dbReference type="ARBA" id="ARBA00023136"/>
    </source>
</evidence>
<dbReference type="FunFam" id="1.20.1720.10:FF:000005">
    <property type="entry name" value="Bcr/CflA family efflux transporter"/>
    <property type="match status" value="1"/>
</dbReference>
<accession>A0A852Z7J2</accession>
<evidence type="ECO:0000256" key="8">
    <source>
        <dbReference type="SAM" id="MobiDB-lite"/>
    </source>
</evidence>
<feature type="compositionally biased region" description="Basic and acidic residues" evidence="8">
    <location>
        <begin position="422"/>
        <end position="432"/>
    </location>
</feature>
<feature type="transmembrane region" description="Helical" evidence="9">
    <location>
        <begin position="242"/>
        <end position="260"/>
    </location>
</feature>
<evidence type="ECO:0000256" key="1">
    <source>
        <dbReference type="ARBA" id="ARBA00004651"/>
    </source>
</evidence>
<name>A0A852Z7J2_9ACTN</name>
<keyword evidence="5 9" id="KW-0812">Transmembrane</keyword>
<dbReference type="Gene3D" id="1.20.1720.10">
    <property type="entry name" value="Multidrug resistance protein D"/>
    <property type="match status" value="1"/>
</dbReference>
<evidence type="ECO:0000256" key="6">
    <source>
        <dbReference type="ARBA" id="ARBA00022989"/>
    </source>
</evidence>
<feature type="region of interest" description="Disordered" evidence="8">
    <location>
        <begin position="422"/>
        <end position="452"/>
    </location>
</feature>
<feature type="transmembrane region" description="Helical" evidence="9">
    <location>
        <begin position="308"/>
        <end position="331"/>
    </location>
</feature>
<dbReference type="GO" id="GO:0042910">
    <property type="term" value="F:xenobiotic transmembrane transporter activity"/>
    <property type="evidence" value="ECO:0007669"/>
    <property type="project" value="InterPro"/>
</dbReference>
<dbReference type="PRINTS" id="PR00173">
    <property type="entry name" value="EDTRNSPORT"/>
</dbReference>
<dbReference type="NCBIfam" id="TIGR00710">
    <property type="entry name" value="efflux_Bcr_CflA"/>
    <property type="match status" value="1"/>
</dbReference>
<evidence type="ECO:0000256" key="5">
    <source>
        <dbReference type="ARBA" id="ARBA00022692"/>
    </source>
</evidence>
<dbReference type="PANTHER" id="PTHR23502:SF132">
    <property type="entry name" value="POLYAMINE TRANSPORTER 2-RELATED"/>
    <property type="match status" value="1"/>
</dbReference>
<evidence type="ECO:0000313" key="12">
    <source>
        <dbReference type="Proteomes" id="UP000579605"/>
    </source>
</evidence>
<keyword evidence="4" id="KW-1003">Cell membrane</keyword>
<dbReference type="Proteomes" id="UP000579605">
    <property type="component" value="Unassembled WGS sequence"/>
</dbReference>
<feature type="region of interest" description="Disordered" evidence="8">
    <location>
        <begin position="1"/>
        <end position="30"/>
    </location>
</feature>
<dbReference type="PANTHER" id="PTHR23502">
    <property type="entry name" value="MAJOR FACILITATOR SUPERFAMILY"/>
    <property type="match status" value="1"/>
</dbReference>
<evidence type="ECO:0000256" key="3">
    <source>
        <dbReference type="ARBA" id="ARBA00022448"/>
    </source>
</evidence>
<dbReference type="CDD" id="cd17320">
    <property type="entry name" value="MFS_MdfA_MDR_like"/>
    <property type="match status" value="1"/>
</dbReference>
<feature type="transmembrane region" description="Helical" evidence="9">
    <location>
        <begin position="372"/>
        <end position="392"/>
    </location>
</feature>
<dbReference type="InterPro" id="IPR005829">
    <property type="entry name" value="Sugar_transporter_CS"/>
</dbReference>
<comment type="subcellular location">
    <subcellularLocation>
        <location evidence="1">Cell membrane</location>
        <topology evidence="1">Multi-pass membrane protein</topology>
    </subcellularLocation>
</comment>
<comment type="caution">
    <text evidence="11">The sequence shown here is derived from an EMBL/GenBank/DDBJ whole genome shotgun (WGS) entry which is preliminary data.</text>
</comment>
<feature type="domain" description="Major facilitator superfamily (MFS) profile" evidence="10">
    <location>
        <begin position="38"/>
        <end position="423"/>
    </location>
</feature>
<sequence length="452" mass="46692">MPSAQSSTQPPDRPAARSAGRSAEQPSEQTRRRIAPGLIVLLGGLTALGPMTIDLYLPALPHMTRELHSSQTLLQLTLTAALVGLAVGQAVVGPLSDAVGRRRPLLVGLGTYAVASVVCAVAPTVELLVTGRLVQALGGAAGIVIARAIVRDLVSGREIARLFSLLLLVTGLAPILAPVVGGQLLRLGSWRMLFGVLTAFGVVLFVGVLLELRESLPAERRRQGGARDAANSYLRLVRDRSFLGYALAGGFGFAGMFAYISGSPFVYQGVFGISPQFYGVLFGLNGLGLMAFSQTNGRLVRRVDPRRLLAIGQFTSLAGAALLVLAAATSVGGVVGVLLPLFVAVASLGMVGPNAMALGLAQHPDMAGTASALIGTLQFVVGALAGPLVTAVQVRSALPMAMVVAGCVVLGILARVILTRDDRSEESEKVSEASEEPSGRPARPATASAEES</sequence>
<evidence type="ECO:0000256" key="2">
    <source>
        <dbReference type="ARBA" id="ARBA00006236"/>
    </source>
</evidence>
<dbReference type="PROSITE" id="PS00216">
    <property type="entry name" value="SUGAR_TRANSPORT_1"/>
    <property type="match status" value="1"/>
</dbReference>
<dbReference type="EMBL" id="JACBZH010000001">
    <property type="protein sequence ID" value="NYH88185.1"/>
    <property type="molecule type" value="Genomic_DNA"/>
</dbReference>
<dbReference type="SUPFAM" id="SSF103473">
    <property type="entry name" value="MFS general substrate transporter"/>
    <property type="match status" value="1"/>
</dbReference>
<feature type="transmembrane region" description="Helical" evidence="9">
    <location>
        <begin position="398"/>
        <end position="418"/>
    </location>
</feature>
<dbReference type="PROSITE" id="PS50850">
    <property type="entry name" value="MFS"/>
    <property type="match status" value="1"/>
</dbReference>
<dbReference type="InterPro" id="IPR036259">
    <property type="entry name" value="MFS_trans_sf"/>
</dbReference>
<dbReference type="GO" id="GO:1990961">
    <property type="term" value="P:xenobiotic detoxification by transmembrane export across the plasma membrane"/>
    <property type="evidence" value="ECO:0007669"/>
    <property type="project" value="InterPro"/>
</dbReference>
<feature type="transmembrane region" description="Helical" evidence="9">
    <location>
        <begin position="34"/>
        <end position="53"/>
    </location>
</feature>
<dbReference type="Pfam" id="PF07690">
    <property type="entry name" value="MFS_1"/>
    <property type="match status" value="1"/>
</dbReference>
<keyword evidence="6 9" id="KW-1133">Transmembrane helix</keyword>
<dbReference type="InterPro" id="IPR004812">
    <property type="entry name" value="Efflux_drug-R_Bcr/CmlA"/>
</dbReference>
<feature type="transmembrane region" description="Helical" evidence="9">
    <location>
        <begin position="337"/>
        <end position="360"/>
    </location>
</feature>
<proteinExistence type="inferred from homology"/>